<keyword evidence="3" id="KW-1185">Reference proteome</keyword>
<dbReference type="InterPro" id="IPR036047">
    <property type="entry name" value="F-box-like_dom_sf"/>
</dbReference>
<dbReference type="EMBL" id="JAUUTY010000007">
    <property type="protein sequence ID" value="KAK1610999.1"/>
    <property type="molecule type" value="Genomic_DNA"/>
</dbReference>
<sequence>MSTVKCARAIDMDMVPTDMLEDILRHLPPRALAVSRCVCKAWRATVDHCRLLRADLLPLSLDAVIYEVVNPATRQWASLPRLSCACSPLPDKCRCRNNNRYLVYDPTVSRHYEVFFVPRVPVDVPANTACKEEWPPSSYVMYVFSSRINCWTERSFIREGDAAGTMDDVLKSHYMSDEDMYYSAYWKGSLYVPSRHRDGGFILRINLSKDVYQIIKLPKGGKGSLFRIGKSKKGVYCVLDIDGRCSYQVWLLSETCGQTEWALSNEINFESSKKIKYRCKHIGNGPWISQSPEMEELLLENNVTLKLADEYTQARAKDDFGWDSDDEYVVSTLDWPKKRISDANAPFYSCLGFHPYKEIVLFHDNRSLATMAYQLNGSKVRYLGIMEYDHYDNLEISFAYAPCWTVDLPGSN</sequence>
<dbReference type="Pfam" id="PF00646">
    <property type="entry name" value="F-box"/>
    <property type="match status" value="1"/>
</dbReference>
<proteinExistence type="predicted"/>
<dbReference type="PANTHER" id="PTHR34591:SF35">
    <property type="entry name" value="F-BOX DOMAIN-CONTAINING PROTEIN"/>
    <property type="match status" value="1"/>
</dbReference>
<dbReference type="SMART" id="SM00256">
    <property type="entry name" value="FBOX"/>
    <property type="match status" value="1"/>
</dbReference>
<name>A0AAD8VLG5_LOLMU</name>
<feature type="domain" description="F-box" evidence="1">
    <location>
        <begin position="9"/>
        <end position="56"/>
    </location>
</feature>
<dbReference type="PROSITE" id="PS50181">
    <property type="entry name" value="FBOX"/>
    <property type="match status" value="1"/>
</dbReference>
<gene>
    <name evidence="2" type="ORF">QYE76_034672</name>
</gene>
<comment type="caution">
    <text evidence="2">The sequence shown here is derived from an EMBL/GenBank/DDBJ whole genome shotgun (WGS) entry which is preliminary data.</text>
</comment>
<reference evidence="2" key="1">
    <citation type="submission" date="2023-07" db="EMBL/GenBank/DDBJ databases">
        <title>A chromosome-level genome assembly of Lolium multiflorum.</title>
        <authorList>
            <person name="Chen Y."/>
            <person name="Copetti D."/>
            <person name="Kolliker R."/>
            <person name="Studer B."/>
        </authorList>
    </citation>
    <scope>NUCLEOTIDE SEQUENCE</scope>
    <source>
        <strain evidence="2">02402/16</strain>
        <tissue evidence="2">Leaf</tissue>
    </source>
</reference>
<dbReference type="PANTHER" id="PTHR34591">
    <property type="entry name" value="OS03G0653100 PROTEIN-RELATED"/>
    <property type="match status" value="1"/>
</dbReference>
<dbReference type="InterPro" id="IPR001810">
    <property type="entry name" value="F-box_dom"/>
</dbReference>
<evidence type="ECO:0000313" key="3">
    <source>
        <dbReference type="Proteomes" id="UP001231189"/>
    </source>
</evidence>
<dbReference type="Proteomes" id="UP001231189">
    <property type="component" value="Unassembled WGS sequence"/>
</dbReference>
<dbReference type="Gene3D" id="1.20.1280.50">
    <property type="match status" value="1"/>
</dbReference>
<dbReference type="AlphaFoldDB" id="A0AAD8VLG5"/>
<evidence type="ECO:0000259" key="1">
    <source>
        <dbReference type="PROSITE" id="PS50181"/>
    </source>
</evidence>
<accession>A0AAD8VLG5</accession>
<protein>
    <recommendedName>
        <fullName evidence="1">F-box domain-containing protein</fullName>
    </recommendedName>
</protein>
<evidence type="ECO:0000313" key="2">
    <source>
        <dbReference type="EMBL" id="KAK1610999.1"/>
    </source>
</evidence>
<organism evidence="2 3">
    <name type="scientific">Lolium multiflorum</name>
    <name type="common">Italian ryegrass</name>
    <name type="synonym">Lolium perenne subsp. multiflorum</name>
    <dbReference type="NCBI Taxonomy" id="4521"/>
    <lineage>
        <taxon>Eukaryota</taxon>
        <taxon>Viridiplantae</taxon>
        <taxon>Streptophyta</taxon>
        <taxon>Embryophyta</taxon>
        <taxon>Tracheophyta</taxon>
        <taxon>Spermatophyta</taxon>
        <taxon>Magnoliopsida</taxon>
        <taxon>Liliopsida</taxon>
        <taxon>Poales</taxon>
        <taxon>Poaceae</taxon>
        <taxon>BOP clade</taxon>
        <taxon>Pooideae</taxon>
        <taxon>Poodae</taxon>
        <taxon>Poeae</taxon>
        <taxon>Poeae Chloroplast Group 2 (Poeae type)</taxon>
        <taxon>Loliodinae</taxon>
        <taxon>Loliinae</taxon>
        <taxon>Lolium</taxon>
    </lineage>
</organism>
<dbReference type="SUPFAM" id="SSF81383">
    <property type="entry name" value="F-box domain"/>
    <property type="match status" value="1"/>
</dbReference>